<evidence type="ECO:0000313" key="1">
    <source>
        <dbReference type="EMBL" id="MEY8038064.1"/>
    </source>
</evidence>
<accession>A0ABV4CF71</accession>
<sequence>MTTAARPAHPINPTQHEGPAYLLNAPFSFSTEVANNVWMEEMPLDERRPDARKAMAQFLRFYGLVASESLVYLLPTPRPDGLQDLVFTANMGVVLEHLPERDTVVISNFTSPPRTGETEIGVRFFESMGYRVVVPETKFEGEAELKHLYDDVYIGGYGLRSQRETYEWLERTYDMTVLKLAETDPYLYHLDCTVFPITKEQTLVCTAKYEPEELSLLEKHTEVIDVSSASAMAGLCNSMRMNNLIVNASDVHDLRAGTEDYQMEVAKNRELEDIAGRLGFEVAHINLSEFTKGGALLSCMVMHLNRYSYEFSLL</sequence>
<reference evidence="1 2" key="1">
    <citation type="submission" date="2024-08" db="EMBL/GenBank/DDBJ databases">
        <title>Genome mining of Saccharopolyspora cebuensis PGLac3 from Nigerian medicinal plant.</title>
        <authorList>
            <person name="Ezeobiora C.E."/>
            <person name="Igbokwe N.H."/>
            <person name="Amin D.H."/>
            <person name="Mendie U.E."/>
        </authorList>
    </citation>
    <scope>NUCLEOTIDE SEQUENCE [LARGE SCALE GENOMIC DNA]</scope>
    <source>
        <strain evidence="1 2">PGLac3</strain>
    </source>
</reference>
<name>A0ABV4CF71_9PSEU</name>
<organism evidence="1 2">
    <name type="scientific">Saccharopolyspora cebuensis</name>
    <dbReference type="NCBI Taxonomy" id="418759"/>
    <lineage>
        <taxon>Bacteria</taxon>
        <taxon>Bacillati</taxon>
        <taxon>Actinomycetota</taxon>
        <taxon>Actinomycetes</taxon>
        <taxon>Pseudonocardiales</taxon>
        <taxon>Pseudonocardiaceae</taxon>
        <taxon>Saccharopolyspora</taxon>
    </lineage>
</organism>
<keyword evidence="2" id="KW-1185">Reference proteome</keyword>
<proteinExistence type="predicted"/>
<dbReference type="RefSeq" id="WP_345361355.1">
    <property type="nucleotide sequence ID" value="NZ_BAABII010000005.1"/>
</dbReference>
<dbReference type="Pfam" id="PF19420">
    <property type="entry name" value="DDAH_eukar"/>
    <property type="match status" value="1"/>
</dbReference>
<dbReference type="SUPFAM" id="SSF55909">
    <property type="entry name" value="Pentein"/>
    <property type="match status" value="1"/>
</dbReference>
<dbReference type="Gene3D" id="3.75.10.10">
    <property type="entry name" value="L-arginine/glycine Amidinotransferase, Chain A"/>
    <property type="match status" value="1"/>
</dbReference>
<dbReference type="EMBL" id="JBGEHV010000002">
    <property type="protein sequence ID" value="MEY8038064.1"/>
    <property type="molecule type" value="Genomic_DNA"/>
</dbReference>
<protein>
    <submittedName>
        <fullName evidence="1">Dimethylarginine dimethylaminohydrolase family protein</fullName>
    </submittedName>
</protein>
<dbReference type="Proteomes" id="UP001564626">
    <property type="component" value="Unassembled WGS sequence"/>
</dbReference>
<evidence type="ECO:0000313" key="2">
    <source>
        <dbReference type="Proteomes" id="UP001564626"/>
    </source>
</evidence>
<comment type="caution">
    <text evidence="1">The sequence shown here is derived from an EMBL/GenBank/DDBJ whole genome shotgun (WGS) entry which is preliminary data.</text>
</comment>
<gene>
    <name evidence="1" type="ORF">AB8O55_01515</name>
</gene>